<evidence type="ECO:0000259" key="6">
    <source>
        <dbReference type="Pfam" id="PF08620"/>
    </source>
</evidence>
<dbReference type="Ensembl" id="ENSAOCT00000043326.1">
    <property type="protein sequence ID" value="ENSAOCP00000034143.1"/>
    <property type="gene ID" value="ENSAOCG00000009681.2"/>
</dbReference>
<dbReference type="InterPro" id="IPR016024">
    <property type="entry name" value="ARM-type_fold"/>
</dbReference>
<dbReference type="SUPFAM" id="SSF48371">
    <property type="entry name" value="ARM repeat"/>
    <property type="match status" value="1"/>
</dbReference>
<keyword evidence="10" id="KW-1185">Reference proteome</keyword>
<evidence type="ECO:0000256" key="3">
    <source>
        <dbReference type="ARBA" id="ARBA00023163"/>
    </source>
</evidence>
<dbReference type="InterPro" id="IPR057989">
    <property type="entry name" value="TPR_RPAP1/MINIYO-like"/>
</dbReference>
<comment type="subcellular location">
    <subcellularLocation>
        <location evidence="1">Nucleus</location>
    </subcellularLocation>
</comment>
<evidence type="ECO:0000256" key="4">
    <source>
        <dbReference type="ARBA" id="ARBA00023242"/>
    </source>
</evidence>
<dbReference type="Pfam" id="PF25766">
    <property type="entry name" value="TPR_RPAP1"/>
    <property type="match status" value="1"/>
</dbReference>
<dbReference type="GeneTree" id="ENSGT00390000007594"/>
<reference evidence="9 10" key="1">
    <citation type="submission" date="2022-01" db="EMBL/GenBank/DDBJ databases">
        <title>A chromosome-scale genome assembly of the false clownfish, Amphiprion ocellaris.</title>
        <authorList>
            <person name="Ryu T."/>
        </authorList>
    </citation>
    <scope>NUCLEOTIDE SEQUENCE [LARGE SCALE GENOMIC DNA]</scope>
</reference>
<keyword evidence="3" id="KW-0804">Transcription</keyword>
<evidence type="ECO:0000259" key="7">
    <source>
        <dbReference type="Pfam" id="PF08621"/>
    </source>
</evidence>
<accession>A0AAQ5WYP7</accession>
<evidence type="ECO:0000256" key="2">
    <source>
        <dbReference type="ARBA" id="ARBA00009953"/>
    </source>
</evidence>
<evidence type="ECO:0008006" key="11">
    <source>
        <dbReference type="Google" id="ProtNLM"/>
    </source>
</evidence>
<proteinExistence type="inferred from homology"/>
<name>A0AAQ5WYP7_AMPOC</name>
<feature type="domain" description="RPAP1 N-terminal" evidence="7">
    <location>
        <begin position="195"/>
        <end position="236"/>
    </location>
</feature>
<comment type="similarity">
    <text evidence="2">Belongs to the RPAP1 family.</text>
</comment>
<dbReference type="GO" id="GO:0006366">
    <property type="term" value="P:transcription by RNA polymerase II"/>
    <property type="evidence" value="ECO:0007669"/>
    <property type="project" value="InterPro"/>
</dbReference>
<feature type="domain" description="RPAP1/MINIYO-like TPR repeats" evidence="8">
    <location>
        <begin position="1054"/>
        <end position="1280"/>
    </location>
</feature>
<dbReference type="InterPro" id="IPR039913">
    <property type="entry name" value="RPAP1/Rba50"/>
</dbReference>
<feature type="domain" description="RPAP1 C-terminal" evidence="6">
    <location>
        <begin position="307"/>
        <end position="372"/>
    </location>
</feature>
<dbReference type="InterPro" id="IPR013930">
    <property type="entry name" value="RPAP1_N"/>
</dbReference>
<organism evidence="9 10">
    <name type="scientific">Amphiprion ocellaris</name>
    <name type="common">Clown anemonefish</name>
    <dbReference type="NCBI Taxonomy" id="80972"/>
    <lineage>
        <taxon>Eukaryota</taxon>
        <taxon>Metazoa</taxon>
        <taxon>Chordata</taxon>
        <taxon>Craniata</taxon>
        <taxon>Vertebrata</taxon>
        <taxon>Euteleostomi</taxon>
        <taxon>Actinopterygii</taxon>
        <taxon>Neopterygii</taxon>
        <taxon>Teleostei</taxon>
        <taxon>Neoteleostei</taxon>
        <taxon>Acanthomorphata</taxon>
        <taxon>Ovalentaria</taxon>
        <taxon>Pomacentridae</taxon>
        <taxon>Amphiprion</taxon>
    </lineage>
</organism>
<keyword evidence="4" id="KW-0539">Nucleus</keyword>
<evidence type="ECO:0000313" key="10">
    <source>
        <dbReference type="Proteomes" id="UP001501940"/>
    </source>
</evidence>
<dbReference type="Pfam" id="PF08620">
    <property type="entry name" value="RPAP1_C"/>
    <property type="match status" value="1"/>
</dbReference>
<dbReference type="PANTHER" id="PTHR21483:SF18">
    <property type="entry name" value="RNA POLYMERASE II-ASSOCIATED PROTEIN 1"/>
    <property type="match status" value="1"/>
</dbReference>
<feature type="region of interest" description="Disordered" evidence="5">
    <location>
        <begin position="450"/>
        <end position="477"/>
    </location>
</feature>
<reference evidence="9" key="2">
    <citation type="submission" date="2025-08" db="UniProtKB">
        <authorList>
            <consortium name="Ensembl"/>
        </authorList>
    </citation>
    <scope>IDENTIFICATION</scope>
</reference>
<reference evidence="9" key="3">
    <citation type="submission" date="2025-09" db="UniProtKB">
        <authorList>
            <consortium name="Ensembl"/>
        </authorList>
    </citation>
    <scope>IDENTIFICATION</scope>
</reference>
<sequence length="1317" mass="145789">MLQRPKPTDSEADLLREQEHFLTSGAPSAANVVRRPDKRRGEAGEAERDSGETGGSQRDVVTIEDLPDQLPSLTPAPPKKSRFKAGRVTFEDEDAEERLDRSDTHISAVLSKIVERDTSSAPISLPAFTGTAFPKVLHRSETNNQVRGPNVFSSLVLFFFLALLLCSIEPPAVSGPTLVSGQGLGGSDSSGETMRIHKENQAKLQAMSQSEILEEQQKLLSQLDPGLVEFVRSRKAQSVPSAASPSKHAEDKITFAPLCVCVYESEEDLPVKPQKEWVHMDKLEPEKLEWMRDLPAPRRKGTKKAMQARFDFTGSLIAPTEDLPTHLGLHHHGEEPERAGYSLKELFLLSRSQIIQQRNLALSTLANILSKARAGEYLSVLKGNMVSSLLDAGLVFLLRFALDDSVEGVMSAAVHTLKALLVSAEDEECLDCTFSWFRGLASFPLLPTAQEEEDEEDEGLDESLKETAKEKEERKSDHDVARQDVIKGLLKMKLLPRLRYILEVVRPSPRVVQDVLEILTRIARHSSSSATQVLDCPRLMETVMSEFLPTSWSPLASLPPLSIYGLPLASAVKLLRVLATSGRHACARLLNSLGVRERLSCLLSAEPSELLLEPTEALRITTEAYRLWAVSAGYGQACKLYIDLYPALVKTLQSVHRVLSPSDPLLPLQLQRLLAQLSLLTQVTHTAGCHQELQAGMVSSQGDECPPPPPVSWGHVTGLQAALLGHLKGFLKSLDNPVQKDSSLTVIPAYLVYLEAYYHQLSRQVLLPASYLILVSTLQELELLTSEVLLPLMKTFLFFHTRSSSVVCNLQQSSHLGPETTPNLPGLACSGWRNRPGLVVPSSPFPLLTGLGLLVETITGIHKGLSKKFTGLLLSKPLISYLHRCSQATPKLSHTRAWLLRHEHHLLYLLLRLAHRQPEVAKHASLYHQVALVLLPWLLPGSEYLAHELLSTIIFSKDFISEGHSGGPEAVELGELKLHEETQQHTSPSLQTVGALLREACVQLPSIRGCFLTHLAHLESSVLVSRDAILGHNPWIKSHLLPELTGPILPLDWPFLPLVSLYERTGVSDGGGLAVEELPQGSLQAVTHCLQWLLLLEVWREDTIKAVLPVAKLARLSCVFLCSSDLFLERPVQKLTWGLFRLLTRSDKLDSLDLNEPPPGLASFQDLYSALLAQYEAVSFGDRLFGCWVLLPLQRRYSATMRLAVFGEHVGMLRSLGVTLAQLSIPIERFTSPPEDSLPVLRLYFRSLVTGTLKFSWCPVLYVVALSHVNSFIFSQDAAAQEVEIARHSMLRKIYYLTDEVLLSLFPLLVFLSSICL</sequence>
<evidence type="ECO:0000256" key="5">
    <source>
        <dbReference type="SAM" id="MobiDB-lite"/>
    </source>
</evidence>
<feature type="compositionally biased region" description="Acidic residues" evidence="5">
    <location>
        <begin position="450"/>
        <end position="461"/>
    </location>
</feature>
<evidence type="ECO:0000313" key="9">
    <source>
        <dbReference type="Ensembl" id="ENSAOCP00000034143.1"/>
    </source>
</evidence>
<protein>
    <recommendedName>
        <fullName evidence="11">RNA polymerase II associated protein 1</fullName>
    </recommendedName>
</protein>
<dbReference type="InterPro" id="IPR013929">
    <property type="entry name" value="RPAP1_C"/>
</dbReference>
<evidence type="ECO:0000256" key="1">
    <source>
        <dbReference type="ARBA" id="ARBA00004123"/>
    </source>
</evidence>
<dbReference type="PANTHER" id="PTHR21483">
    <property type="entry name" value="RNA POLYMERASE II-ASSOCIATED PROTEIN 1"/>
    <property type="match status" value="1"/>
</dbReference>
<feature type="region of interest" description="Disordered" evidence="5">
    <location>
        <begin position="19"/>
        <end position="83"/>
    </location>
</feature>
<dbReference type="Proteomes" id="UP001501940">
    <property type="component" value="Chromosome 20"/>
</dbReference>
<feature type="compositionally biased region" description="Basic and acidic residues" evidence="5">
    <location>
        <begin position="39"/>
        <end position="51"/>
    </location>
</feature>
<gene>
    <name evidence="9" type="primary">RPAP1</name>
</gene>
<dbReference type="Pfam" id="PF08621">
    <property type="entry name" value="RPAP1_N"/>
    <property type="match status" value="1"/>
</dbReference>
<evidence type="ECO:0000259" key="8">
    <source>
        <dbReference type="Pfam" id="PF25766"/>
    </source>
</evidence>
<feature type="compositionally biased region" description="Basic and acidic residues" evidence="5">
    <location>
        <begin position="462"/>
        <end position="477"/>
    </location>
</feature>